<evidence type="ECO:0000259" key="2">
    <source>
        <dbReference type="Pfam" id="PF00144"/>
    </source>
</evidence>
<dbReference type="InterPro" id="IPR001466">
    <property type="entry name" value="Beta-lactam-related"/>
</dbReference>
<organism evidence="3 4">
    <name type="scientific">Prorocentrum cordatum</name>
    <dbReference type="NCBI Taxonomy" id="2364126"/>
    <lineage>
        <taxon>Eukaryota</taxon>
        <taxon>Sar</taxon>
        <taxon>Alveolata</taxon>
        <taxon>Dinophyceae</taxon>
        <taxon>Prorocentrales</taxon>
        <taxon>Prorocentraceae</taxon>
        <taxon>Prorocentrum</taxon>
    </lineage>
</organism>
<accession>A0ABN9T169</accession>
<name>A0ABN9T169_9DINO</name>
<dbReference type="SUPFAM" id="SSF56601">
    <property type="entry name" value="beta-lactamase/transpeptidase-like"/>
    <property type="match status" value="1"/>
</dbReference>
<protein>
    <recommendedName>
        <fullName evidence="2">Beta-lactamase-related domain-containing protein</fullName>
    </recommendedName>
</protein>
<feature type="compositionally biased region" description="Low complexity" evidence="1">
    <location>
        <begin position="244"/>
        <end position="256"/>
    </location>
</feature>
<feature type="region of interest" description="Disordered" evidence="1">
    <location>
        <begin position="288"/>
        <end position="327"/>
    </location>
</feature>
<dbReference type="Proteomes" id="UP001189429">
    <property type="component" value="Unassembled WGS sequence"/>
</dbReference>
<comment type="caution">
    <text evidence="3">The sequence shown here is derived from an EMBL/GenBank/DDBJ whole genome shotgun (WGS) entry which is preliminary data.</text>
</comment>
<evidence type="ECO:0000313" key="3">
    <source>
        <dbReference type="EMBL" id="CAK0838695.1"/>
    </source>
</evidence>
<feature type="region of interest" description="Disordered" evidence="1">
    <location>
        <begin position="201"/>
        <end position="256"/>
    </location>
</feature>
<sequence length="632" mass="64350">MAAAMWYQSRPAKPASGPSGATSEADRAAEELGLDPERLRHAREWAGKLRGAGKLPGVVLAVARRGRVVFHEAYGDGCAKDGIVSVAAMPVLAATFLSLVDEGLASVHDDVARYIPAFSDFRVHRSGSSAETLQTDALARPITMFHLLTQTWGFPGTLPSRSSRPELRFLDGLAAAAPARPGRDADFARLARVPLMLGARRAVPGRARRRGGRPRDRQDHGQAADGGRPGARDGAAGHGRHRLGGPARGAAPGRRGLAGRALAHAPPLGHPPHRGACRPHLLAGLGGEARRAGRGRGPRRCPGRGSPAQHRARPAQPPRHAAARRRVRGGGAGVLSCSSAALMCSDQLPALGRSLADAGFNTHAGDAGNSPGARLPQLGAGASGQGEDKYRYRCPSPVAAGAGFAGQSWSQCAPAAVLGAAVSVVVAAPPPRGLALGMQVVSRPAASRMAGGRGAFSSWSARGSHCWADPALDLCVFVGAELSPAWALPDLQQEVAGLVYGALVPTAAAKHLVSGEAEAGGWAGQLANAVLMMSMLGGGGLAAGMPGGAAAPGGGGPADAAAAGREATAARGLGLCAAAGASGVHGGAVPCARRWSSSDRRTCRTPRRPGRWCAGCWRLRAGRPRSKTSAAP</sequence>
<evidence type="ECO:0000313" key="4">
    <source>
        <dbReference type="Proteomes" id="UP001189429"/>
    </source>
</evidence>
<feature type="domain" description="Beta-lactamase-related" evidence="2">
    <location>
        <begin position="48"/>
        <end position="181"/>
    </location>
</feature>
<gene>
    <name evidence="3" type="ORF">PCOR1329_LOCUS34590</name>
</gene>
<dbReference type="InterPro" id="IPR012338">
    <property type="entry name" value="Beta-lactam/transpept-like"/>
</dbReference>
<feature type="region of interest" description="Disordered" evidence="1">
    <location>
        <begin position="1"/>
        <end position="33"/>
    </location>
</feature>
<proteinExistence type="predicted"/>
<dbReference type="Gene3D" id="3.40.710.10">
    <property type="entry name" value="DD-peptidase/beta-lactamase superfamily"/>
    <property type="match status" value="1"/>
</dbReference>
<feature type="non-terminal residue" evidence="3">
    <location>
        <position position="632"/>
    </location>
</feature>
<dbReference type="InterPro" id="IPR050789">
    <property type="entry name" value="Diverse_Enzym_Activities"/>
</dbReference>
<feature type="compositionally biased region" description="Basic and acidic residues" evidence="1">
    <location>
        <begin position="213"/>
        <end position="222"/>
    </location>
</feature>
<keyword evidence="4" id="KW-1185">Reference proteome</keyword>
<feature type="compositionally biased region" description="Basic residues" evidence="1">
    <location>
        <begin position="292"/>
        <end position="302"/>
    </location>
</feature>
<reference evidence="3" key="1">
    <citation type="submission" date="2023-10" db="EMBL/GenBank/DDBJ databases">
        <authorList>
            <person name="Chen Y."/>
            <person name="Shah S."/>
            <person name="Dougan E. K."/>
            <person name="Thang M."/>
            <person name="Chan C."/>
        </authorList>
    </citation>
    <scope>NUCLEOTIDE SEQUENCE [LARGE SCALE GENOMIC DNA]</scope>
</reference>
<dbReference type="PANTHER" id="PTHR43283">
    <property type="entry name" value="BETA-LACTAMASE-RELATED"/>
    <property type="match status" value="1"/>
</dbReference>
<feature type="compositionally biased region" description="Basic and acidic residues" evidence="1">
    <location>
        <begin position="24"/>
        <end position="33"/>
    </location>
</feature>
<dbReference type="Pfam" id="PF00144">
    <property type="entry name" value="Beta-lactamase"/>
    <property type="match status" value="1"/>
</dbReference>
<dbReference type="EMBL" id="CAUYUJ010014244">
    <property type="protein sequence ID" value="CAK0838695.1"/>
    <property type="molecule type" value="Genomic_DNA"/>
</dbReference>
<evidence type="ECO:0000256" key="1">
    <source>
        <dbReference type="SAM" id="MobiDB-lite"/>
    </source>
</evidence>